<dbReference type="AlphaFoldDB" id="A0A9D2EHI6"/>
<dbReference type="PANTHER" id="PTHR33164">
    <property type="entry name" value="TRANSCRIPTIONAL REGULATOR, MARR FAMILY"/>
    <property type="match status" value="1"/>
</dbReference>
<dbReference type="InterPro" id="IPR000835">
    <property type="entry name" value="HTH_MarR-typ"/>
</dbReference>
<evidence type="ECO:0000313" key="5">
    <source>
        <dbReference type="EMBL" id="HIZ37858.1"/>
    </source>
</evidence>
<sequence length="151" mass="16810">MSASSAAVAWESLFRAQVHLMRQFEAAKDFRPLSSREYDVLFTLSRSENPMRLRDLNAHVLLSQPSLSRMVERLATAGWVQRTVADDDGRGVVISLTPAGARLQQKIGRRHVRSIAARIDPVLTEDEQALLTELTTRLKSGGPAPERSDDD</sequence>
<dbReference type="Gene3D" id="1.10.10.10">
    <property type="entry name" value="Winged helix-like DNA-binding domain superfamily/Winged helix DNA-binding domain"/>
    <property type="match status" value="1"/>
</dbReference>
<dbReference type="Pfam" id="PF12802">
    <property type="entry name" value="MarR_2"/>
    <property type="match status" value="1"/>
</dbReference>
<dbReference type="EMBL" id="DXBY01000325">
    <property type="protein sequence ID" value="HIZ37858.1"/>
    <property type="molecule type" value="Genomic_DNA"/>
</dbReference>
<dbReference type="SMART" id="SM00347">
    <property type="entry name" value="HTH_MARR"/>
    <property type="match status" value="1"/>
</dbReference>
<proteinExistence type="predicted"/>
<keyword evidence="3" id="KW-0804">Transcription</keyword>
<dbReference type="GO" id="GO:0006950">
    <property type="term" value="P:response to stress"/>
    <property type="evidence" value="ECO:0007669"/>
    <property type="project" value="TreeGrafter"/>
</dbReference>
<comment type="caution">
    <text evidence="5">The sequence shown here is derived from an EMBL/GenBank/DDBJ whole genome shotgun (WGS) entry which is preliminary data.</text>
</comment>
<dbReference type="InterPro" id="IPR036388">
    <property type="entry name" value="WH-like_DNA-bd_sf"/>
</dbReference>
<gene>
    <name evidence="5" type="ORF">H9815_18935</name>
</gene>
<dbReference type="GO" id="GO:0003677">
    <property type="term" value="F:DNA binding"/>
    <property type="evidence" value="ECO:0007669"/>
    <property type="project" value="UniProtKB-KW"/>
</dbReference>
<keyword evidence="2" id="KW-0238">DNA-binding</keyword>
<evidence type="ECO:0000313" key="6">
    <source>
        <dbReference type="Proteomes" id="UP000824037"/>
    </source>
</evidence>
<dbReference type="InterPro" id="IPR023187">
    <property type="entry name" value="Tscrpt_reg_MarR-type_CS"/>
</dbReference>
<name>A0A9D2EHI6_9MICO</name>
<dbReference type="PRINTS" id="PR00598">
    <property type="entry name" value="HTHMARR"/>
</dbReference>
<feature type="domain" description="HTH marR-type" evidence="4">
    <location>
        <begin position="1"/>
        <end position="140"/>
    </location>
</feature>
<dbReference type="SUPFAM" id="SSF46785">
    <property type="entry name" value="Winged helix' DNA-binding domain"/>
    <property type="match status" value="1"/>
</dbReference>
<evidence type="ECO:0000259" key="4">
    <source>
        <dbReference type="PROSITE" id="PS50995"/>
    </source>
</evidence>
<accession>A0A9D2EHI6</accession>
<dbReference type="Proteomes" id="UP000824037">
    <property type="component" value="Unassembled WGS sequence"/>
</dbReference>
<reference evidence="5" key="1">
    <citation type="journal article" date="2021" name="PeerJ">
        <title>Extensive microbial diversity within the chicken gut microbiome revealed by metagenomics and culture.</title>
        <authorList>
            <person name="Gilroy R."/>
            <person name="Ravi A."/>
            <person name="Getino M."/>
            <person name="Pursley I."/>
            <person name="Horton D.L."/>
            <person name="Alikhan N.F."/>
            <person name="Baker D."/>
            <person name="Gharbi K."/>
            <person name="Hall N."/>
            <person name="Watson M."/>
            <person name="Adriaenssens E.M."/>
            <person name="Foster-Nyarko E."/>
            <person name="Jarju S."/>
            <person name="Secka A."/>
            <person name="Antonio M."/>
            <person name="Oren A."/>
            <person name="Chaudhuri R.R."/>
            <person name="La Ragione R."/>
            <person name="Hildebrand F."/>
            <person name="Pallen M.J."/>
        </authorList>
    </citation>
    <scope>NUCLEOTIDE SEQUENCE</scope>
    <source>
        <strain evidence="5">ChiGjej4B4-7305</strain>
    </source>
</reference>
<evidence type="ECO:0000256" key="3">
    <source>
        <dbReference type="ARBA" id="ARBA00023163"/>
    </source>
</evidence>
<dbReference type="InterPro" id="IPR039422">
    <property type="entry name" value="MarR/SlyA-like"/>
</dbReference>
<dbReference type="GO" id="GO:0003700">
    <property type="term" value="F:DNA-binding transcription factor activity"/>
    <property type="evidence" value="ECO:0007669"/>
    <property type="project" value="InterPro"/>
</dbReference>
<dbReference type="PROSITE" id="PS50995">
    <property type="entry name" value="HTH_MARR_2"/>
    <property type="match status" value="1"/>
</dbReference>
<organism evidence="5 6">
    <name type="scientific">Candidatus Ruania gallistercoris</name>
    <dbReference type="NCBI Taxonomy" id="2838746"/>
    <lineage>
        <taxon>Bacteria</taxon>
        <taxon>Bacillati</taxon>
        <taxon>Actinomycetota</taxon>
        <taxon>Actinomycetes</taxon>
        <taxon>Micrococcales</taxon>
        <taxon>Ruaniaceae</taxon>
        <taxon>Ruania</taxon>
    </lineage>
</organism>
<dbReference type="PANTHER" id="PTHR33164:SF43">
    <property type="entry name" value="HTH-TYPE TRANSCRIPTIONAL REPRESSOR YETL"/>
    <property type="match status" value="1"/>
</dbReference>
<protein>
    <submittedName>
        <fullName evidence="5">MarR family transcriptional regulator</fullName>
    </submittedName>
</protein>
<dbReference type="PROSITE" id="PS01117">
    <property type="entry name" value="HTH_MARR_1"/>
    <property type="match status" value="1"/>
</dbReference>
<evidence type="ECO:0000256" key="2">
    <source>
        <dbReference type="ARBA" id="ARBA00023125"/>
    </source>
</evidence>
<keyword evidence="1" id="KW-0805">Transcription regulation</keyword>
<dbReference type="InterPro" id="IPR036390">
    <property type="entry name" value="WH_DNA-bd_sf"/>
</dbReference>
<reference evidence="5" key="2">
    <citation type="submission" date="2021-04" db="EMBL/GenBank/DDBJ databases">
        <authorList>
            <person name="Gilroy R."/>
        </authorList>
    </citation>
    <scope>NUCLEOTIDE SEQUENCE</scope>
    <source>
        <strain evidence="5">ChiGjej4B4-7305</strain>
    </source>
</reference>
<evidence type="ECO:0000256" key="1">
    <source>
        <dbReference type="ARBA" id="ARBA00023015"/>
    </source>
</evidence>